<accession>A0A397VM93</accession>
<dbReference type="Proteomes" id="UP000266673">
    <property type="component" value="Unassembled WGS sequence"/>
</dbReference>
<organism evidence="1 2">
    <name type="scientific">Gigaspora rosea</name>
    <dbReference type="NCBI Taxonomy" id="44941"/>
    <lineage>
        <taxon>Eukaryota</taxon>
        <taxon>Fungi</taxon>
        <taxon>Fungi incertae sedis</taxon>
        <taxon>Mucoromycota</taxon>
        <taxon>Glomeromycotina</taxon>
        <taxon>Glomeromycetes</taxon>
        <taxon>Diversisporales</taxon>
        <taxon>Gigasporaceae</taxon>
        <taxon>Gigaspora</taxon>
    </lineage>
</organism>
<gene>
    <name evidence="1" type="ORF">C2G38_2170615</name>
</gene>
<evidence type="ECO:0000313" key="1">
    <source>
        <dbReference type="EMBL" id="RIB23635.1"/>
    </source>
</evidence>
<comment type="caution">
    <text evidence="1">The sequence shown here is derived from an EMBL/GenBank/DDBJ whole genome shotgun (WGS) entry which is preliminary data.</text>
</comment>
<keyword evidence="2" id="KW-1185">Reference proteome</keyword>
<protein>
    <submittedName>
        <fullName evidence="1">Uncharacterized protein</fullName>
    </submittedName>
</protein>
<dbReference type="AlphaFoldDB" id="A0A397VM93"/>
<dbReference type="EMBL" id="QKWP01000250">
    <property type="protein sequence ID" value="RIB23635.1"/>
    <property type="molecule type" value="Genomic_DNA"/>
</dbReference>
<reference evidence="1 2" key="1">
    <citation type="submission" date="2018-06" db="EMBL/GenBank/DDBJ databases">
        <title>Comparative genomics reveals the genomic features of Rhizophagus irregularis, R. cerebriforme, R. diaphanum and Gigaspora rosea, and their symbiotic lifestyle signature.</title>
        <authorList>
            <person name="Morin E."/>
            <person name="San Clemente H."/>
            <person name="Chen E.C.H."/>
            <person name="De La Providencia I."/>
            <person name="Hainaut M."/>
            <person name="Kuo A."/>
            <person name="Kohler A."/>
            <person name="Murat C."/>
            <person name="Tang N."/>
            <person name="Roy S."/>
            <person name="Loubradou J."/>
            <person name="Henrissat B."/>
            <person name="Grigoriev I.V."/>
            <person name="Corradi N."/>
            <person name="Roux C."/>
            <person name="Martin F.M."/>
        </authorList>
    </citation>
    <scope>NUCLEOTIDE SEQUENCE [LARGE SCALE GENOMIC DNA]</scope>
    <source>
        <strain evidence="1 2">DAOM 194757</strain>
    </source>
</reference>
<sequence length="52" mass="5421">MRLKSNNKVARDAAVEAVVVATGPLSIPIGAAIVVEGYTISQLAKESIELNI</sequence>
<name>A0A397VM93_9GLOM</name>
<evidence type="ECO:0000313" key="2">
    <source>
        <dbReference type="Proteomes" id="UP000266673"/>
    </source>
</evidence>
<proteinExistence type="predicted"/>